<keyword evidence="2" id="KW-1185">Reference proteome</keyword>
<protein>
    <submittedName>
        <fullName evidence="1">Uncharacterized protein</fullName>
    </submittedName>
</protein>
<proteinExistence type="predicted"/>
<dbReference type="AlphaFoldDB" id="H0HTR1"/>
<dbReference type="Proteomes" id="UP000003250">
    <property type="component" value="Unassembled WGS sequence"/>
</dbReference>
<gene>
    <name evidence="1" type="ORF">MAXJ12_17763</name>
</gene>
<dbReference type="PATRIC" id="fig|1107882.3.peg.3469"/>
<accession>H0HTR1</accession>
<evidence type="ECO:0000313" key="2">
    <source>
        <dbReference type="Proteomes" id="UP000003250"/>
    </source>
</evidence>
<name>H0HTR1_9HYPH</name>
<sequence length="54" mass="5955">MFGWQNIGAKLYGAGGGLRQPIMSLGAPGRIFPVLPRRELICKNFRENAVVRVV</sequence>
<dbReference type="EMBL" id="AHAM01000142">
    <property type="protein sequence ID" value="EHK55883.1"/>
    <property type="molecule type" value="Genomic_DNA"/>
</dbReference>
<organism evidence="1 2">
    <name type="scientific">Mesorhizobium alhagi CCNWXJ12-2</name>
    <dbReference type="NCBI Taxonomy" id="1107882"/>
    <lineage>
        <taxon>Bacteria</taxon>
        <taxon>Pseudomonadati</taxon>
        <taxon>Pseudomonadota</taxon>
        <taxon>Alphaproteobacteria</taxon>
        <taxon>Hyphomicrobiales</taxon>
        <taxon>Phyllobacteriaceae</taxon>
        <taxon>Allomesorhizobium</taxon>
    </lineage>
</organism>
<reference evidence="1 2" key="1">
    <citation type="journal article" date="2012" name="J. Bacteriol.">
        <title>Draft Genome Sequence of Mesorhizobium alhagi CCNWXJ12-2T, a Novel Salt-Resistant Species Isolated from the Desert of Northwestern China.</title>
        <authorList>
            <person name="Zhou M."/>
            <person name="Chen W."/>
            <person name="Chen H."/>
            <person name="Wei G."/>
        </authorList>
    </citation>
    <scope>NUCLEOTIDE SEQUENCE [LARGE SCALE GENOMIC DNA]</scope>
    <source>
        <strain evidence="1 2">CCNWXJ12-2</strain>
    </source>
</reference>
<evidence type="ECO:0000313" key="1">
    <source>
        <dbReference type="EMBL" id="EHK55883.1"/>
    </source>
</evidence>